<name>A0ABX5XW16_9BACT</name>
<proteinExistence type="predicted"/>
<protein>
    <submittedName>
        <fullName evidence="1">Uncharacterized protein</fullName>
    </submittedName>
</protein>
<dbReference type="Proteomes" id="UP000318081">
    <property type="component" value="Chromosome"/>
</dbReference>
<accession>A0ABX5XW16</accession>
<gene>
    <name evidence="1" type="ORF">TBK1r_45050</name>
</gene>
<evidence type="ECO:0000313" key="2">
    <source>
        <dbReference type="Proteomes" id="UP000318081"/>
    </source>
</evidence>
<sequence>MFICDVREVTDLADEEIAQPEPDVAYELRRIDGSGIEAGFVEFVVRRGDVIFARTTVGEEFAVTGQNAHILVPLGF</sequence>
<evidence type="ECO:0000313" key="1">
    <source>
        <dbReference type="EMBL" id="QDV85491.1"/>
    </source>
</evidence>
<organism evidence="1 2">
    <name type="scientific">Stieleria magnilauensis</name>
    <dbReference type="NCBI Taxonomy" id="2527963"/>
    <lineage>
        <taxon>Bacteria</taxon>
        <taxon>Pseudomonadati</taxon>
        <taxon>Planctomycetota</taxon>
        <taxon>Planctomycetia</taxon>
        <taxon>Pirellulales</taxon>
        <taxon>Pirellulaceae</taxon>
        <taxon>Stieleria</taxon>
    </lineage>
</organism>
<dbReference type="EMBL" id="CP036432">
    <property type="protein sequence ID" value="QDV85491.1"/>
    <property type="molecule type" value="Genomic_DNA"/>
</dbReference>
<keyword evidence="2" id="KW-1185">Reference proteome</keyword>
<reference evidence="1 2" key="1">
    <citation type="submission" date="2019-02" db="EMBL/GenBank/DDBJ databases">
        <title>Deep-cultivation of Planctomycetes and their phenomic and genomic characterization uncovers novel biology.</title>
        <authorList>
            <person name="Wiegand S."/>
            <person name="Jogler M."/>
            <person name="Boedeker C."/>
            <person name="Pinto D."/>
            <person name="Vollmers J."/>
            <person name="Rivas-Marin E."/>
            <person name="Kohn T."/>
            <person name="Peeters S.H."/>
            <person name="Heuer A."/>
            <person name="Rast P."/>
            <person name="Oberbeckmann S."/>
            <person name="Bunk B."/>
            <person name="Jeske O."/>
            <person name="Meyerdierks A."/>
            <person name="Storesund J.E."/>
            <person name="Kallscheuer N."/>
            <person name="Luecker S."/>
            <person name="Lage O.M."/>
            <person name="Pohl T."/>
            <person name="Merkel B.J."/>
            <person name="Hornburger P."/>
            <person name="Mueller R.-W."/>
            <person name="Bruemmer F."/>
            <person name="Labrenz M."/>
            <person name="Spormann A.M."/>
            <person name="Op den Camp H."/>
            <person name="Overmann J."/>
            <person name="Amann R."/>
            <person name="Jetten M.S.M."/>
            <person name="Mascher T."/>
            <person name="Medema M.H."/>
            <person name="Devos D.P."/>
            <person name="Kaster A.-K."/>
            <person name="Ovreas L."/>
            <person name="Rohde M."/>
            <person name="Galperin M.Y."/>
            <person name="Jogler C."/>
        </authorList>
    </citation>
    <scope>NUCLEOTIDE SEQUENCE [LARGE SCALE GENOMIC DNA]</scope>
    <source>
        <strain evidence="1 2">TBK1r</strain>
    </source>
</reference>